<reference evidence="1" key="1">
    <citation type="submission" date="2021-02" db="EMBL/GenBank/DDBJ databases">
        <title>Infant gut strain persistence is associated with maternal origin, phylogeny, and functional potential including surface adhesion and iron acquisition.</title>
        <authorList>
            <person name="Lou Y.C."/>
        </authorList>
    </citation>
    <scope>NUCLEOTIDE SEQUENCE</scope>
    <source>
        <strain evidence="1">L2_039_000G1_dasL2_039_000G1_concoct_11</strain>
    </source>
</reference>
<dbReference type="Proteomes" id="UP000727506">
    <property type="component" value="Unassembled WGS sequence"/>
</dbReference>
<accession>A0A943UYN4</accession>
<evidence type="ECO:0000313" key="1">
    <source>
        <dbReference type="EMBL" id="MBS6941469.1"/>
    </source>
</evidence>
<dbReference type="AlphaFoldDB" id="A0A943UYN4"/>
<name>A0A943UYN4_9ACTN</name>
<proteinExistence type="predicted"/>
<dbReference type="EMBL" id="JAGZSV010000197">
    <property type="protein sequence ID" value="MBS6941469.1"/>
    <property type="molecule type" value="Genomic_DNA"/>
</dbReference>
<gene>
    <name evidence="1" type="ORF">KH142_08395</name>
</gene>
<comment type="caution">
    <text evidence="1">The sequence shown here is derived from an EMBL/GenBank/DDBJ whole genome shotgun (WGS) entry which is preliminary data.</text>
</comment>
<protein>
    <submittedName>
        <fullName evidence="1">Uncharacterized protein</fullName>
    </submittedName>
</protein>
<sequence>MPCRLDSDGCWIEGTDKVSGVSRSHLVNRLLSRRYDGHYLGTPYSSGVRCQCMYLDGSPRWDGFADMNCTGFVAQACSCANGVGELGAIICHAGD</sequence>
<evidence type="ECO:0000313" key="2">
    <source>
        <dbReference type="Proteomes" id="UP000727506"/>
    </source>
</evidence>
<organism evidence="1 2">
    <name type="scientific">Slackia piriformis</name>
    <dbReference type="NCBI Taxonomy" id="626934"/>
    <lineage>
        <taxon>Bacteria</taxon>
        <taxon>Bacillati</taxon>
        <taxon>Actinomycetota</taxon>
        <taxon>Coriobacteriia</taxon>
        <taxon>Eggerthellales</taxon>
        <taxon>Eggerthellaceae</taxon>
        <taxon>Slackia</taxon>
    </lineage>
</organism>